<evidence type="ECO:0000259" key="2">
    <source>
        <dbReference type="Pfam" id="PF24545"/>
    </source>
</evidence>
<dbReference type="WBParaSite" id="DME_0000983901-mRNA-1">
    <property type="protein sequence ID" value="DME_0000983901-mRNA-1"/>
    <property type="gene ID" value="DME_0000983901"/>
</dbReference>
<name>A0A158Q6E1_DRAME</name>
<dbReference type="STRING" id="318479.A0A158Q6E1"/>
<feature type="domain" description="TPPC8 first Ig-like" evidence="2">
    <location>
        <begin position="632"/>
        <end position="808"/>
    </location>
</feature>
<dbReference type="GO" id="GO:1990072">
    <property type="term" value="C:TRAPPIII protein complex"/>
    <property type="evidence" value="ECO:0007669"/>
    <property type="project" value="TreeGrafter"/>
</dbReference>
<feature type="domain" description="TPPC8 second Ig-like" evidence="1">
    <location>
        <begin position="818"/>
        <end position="922"/>
    </location>
</feature>
<reference evidence="6" key="1">
    <citation type="submission" date="2016-04" db="UniProtKB">
        <authorList>
            <consortium name="WormBaseParasite"/>
        </authorList>
    </citation>
    <scope>IDENTIFICATION</scope>
</reference>
<gene>
    <name evidence="3" type="ORF">DME_LOCUS3422</name>
</gene>
<dbReference type="Proteomes" id="UP000274756">
    <property type="component" value="Unassembled WGS sequence"/>
</dbReference>
<dbReference type="Pfam" id="PF24544">
    <property type="entry name" value="Ig_TPPC8_2nd"/>
    <property type="match status" value="1"/>
</dbReference>
<organism evidence="4 6">
    <name type="scientific">Dracunculus medinensis</name>
    <name type="common">Guinea worm</name>
    <dbReference type="NCBI Taxonomy" id="318479"/>
    <lineage>
        <taxon>Eukaryota</taxon>
        <taxon>Metazoa</taxon>
        <taxon>Ecdysozoa</taxon>
        <taxon>Nematoda</taxon>
        <taxon>Chromadorea</taxon>
        <taxon>Rhabditida</taxon>
        <taxon>Spirurina</taxon>
        <taxon>Dracunculoidea</taxon>
        <taxon>Dracunculidae</taxon>
        <taxon>Dracunculus</taxon>
    </lineage>
</organism>
<dbReference type="InterPro" id="IPR024420">
    <property type="entry name" value="TRAPP_III_complex_Trs85"/>
</dbReference>
<dbReference type="EMBL" id="UYYG01000132">
    <property type="protein sequence ID" value="VDN53449.1"/>
    <property type="molecule type" value="Genomic_DNA"/>
</dbReference>
<sequence>MLEERIKEGFGPLIAILTSDAVETIIAKNKLTFAELLLPFRIINCTLKDPSGQSTTSRIHFDFRDLRRDGFLLSLTVLPSVLHEAVSAVASTSDTELAATVLCESLLHWAEPTEYEFLHTYLACMFVISSNDSDPMNELAKLVHMQHSQQHGGSTNAVGPAHCVPPKWLLPNIYKFYVLLHDLSADNDSRFFCKIQTNELFSSMCSTYGVQNCHLLRINSGKNVGLPDIWENILEKRYRGLQNGLILARKNVLSKSGVATDIAQNSYKSVDLMNSLDNTHSEKSLRGQFLTVEDRENITKFVDSMFKTGLIPFFERQISILNEQITARRGISKSFATGMRKWFGTTSQPSLGSNITYSMESTEMQTRRLADLSFIFGLYSYAYQVYQNIKKEFAVDQAWLYHAGALEMTAISAFLNTPQITAKQYPAHYMDNAIGYYSNCGRSVEIIRAALLSTLILTSLEMYVESATQLLKLTVLENDLYSGILLERASNCFGMAKMIRKMAFHYVLAGHRLHKAGQKSLSLECYRRALPEYAGKNWQFAEDHILYTLVNENKQSSETFALCERLIRAESQQNAEQQQLFLKAYISLLIQQSNLHKIMPTVKIPLVNMQNIATIYGNVPLILPPEVEHGNDQFWKELEQNAFQIIAEESDIFRPSPTVSCSATNNAKIHFTPPYEKFRVFIELKNPLEVPLQIKQAHLDVKGHLACFQQNFIDTVSSLSIILDAHSDWTVFEFFVFPNDKLNELTVCGLIFDLFLDGLSVTCQIPLVIRGPRLYSTKKQITSVIYGVDHRLKAHVSTDQWPLLNIEMPLPKYIDLFCGQFYRFNCTFTNTGSVPVKNISLVTNQAECLSIFEEVQDGDNINRWKLAWCTTSKNNKNVLIFKLQNSVTAVGESRRLKVALRAPQIDTDAFNVCLLFYYRGINGLFREERFSTMLKAKKLLKVSLRLIDLAEGSYVLNLKNDTSLESVLVKVELLRLRLAQNFHSNNGPMSAQFRLFSSTSRSEYLFHFINVSVKLDCGQCENFCFRAVNDVSLMHSPANSHLPFTSSSMDLWLSSPVSDLPEWPVSPLKISDAWNKPDEQKSLQLFNLGLLWKANIVNTDGLVSNVFGESFIENSFISDYSTVNEEISRTECVSPLLCSVSTESDIILHDFSVKRLCQIPVQIMISNRDIDCRNCDVVLEYITPSDSFRLPRINSAETRLHLSSASQPLPSTAFLQRSSISQPLIVANRSVFRARILYGHTHIFRVKLSVPCASVYSISCFRANARFDNSETVVPIVIPNGYVTVIMNGSNRNLV</sequence>
<dbReference type="PANTHER" id="PTHR12975:SF6">
    <property type="entry name" value="TRAFFICKING PROTEIN PARTICLE COMPLEX SUBUNIT 8"/>
    <property type="match status" value="1"/>
</dbReference>
<evidence type="ECO:0000313" key="5">
    <source>
        <dbReference type="Proteomes" id="UP000274756"/>
    </source>
</evidence>
<dbReference type="Proteomes" id="UP000038040">
    <property type="component" value="Unplaced"/>
</dbReference>
<keyword evidence="5" id="KW-1185">Reference proteome</keyword>
<dbReference type="InterPro" id="IPR058541">
    <property type="entry name" value="Ig_TPPC8_1st"/>
</dbReference>
<evidence type="ECO:0000259" key="1">
    <source>
        <dbReference type="Pfam" id="PF24544"/>
    </source>
</evidence>
<protein>
    <submittedName>
        <fullName evidence="6">Trafficking protein particle complex subunit 8</fullName>
    </submittedName>
</protein>
<evidence type="ECO:0000313" key="3">
    <source>
        <dbReference type="EMBL" id="VDN53449.1"/>
    </source>
</evidence>
<accession>A0A158Q6E1</accession>
<reference evidence="3 5" key="2">
    <citation type="submission" date="2018-11" db="EMBL/GenBank/DDBJ databases">
        <authorList>
            <consortium name="Pathogen Informatics"/>
        </authorList>
    </citation>
    <scope>NUCLEOTIDE SEQUENCE [LARGE SCALE GENOMIC DNA]</scope>
</reference>
<dbReference type="Pfam" id="PF24545">
    <property type="entry name" value="Ig_TPPC8_1st"/>
    <property type="match status" value="1"/>
</dbReference>
<evidence type="ECO:0000313" key="6">
    <source>
        <dbReference type="WBParaSite" id="DME_0000983901-mRNA-1"/>
    </source>
</evidence>
<evidence type="ECO:0000313" key="4">
    <source>
        <dbReference type="Proteomes" id="UP000038040"/>
    </source>
</evidence>
<proteinExistence type="predicted"/>
<dbReference type="AlphaFoldDB" id="A0A158Q6E1"/>
<dbReference type="InterPro" id="IPR058538">
    <property type="entry name" value="Ig_TPPC8_2nd"/>
</dbReference>
<dbReference type="PANTHER" id="PTHR12975">
    <property type="entry name" value="TRANSPORT PROTEIN TRAPP"/>
    <property type="match status" value="1"/>
</dbReference>
<dbReference type="Pfam" id="PF12739">
    <property type="entry name" value="TRAPPC-Trs85"/>
    <property type="match status" value="1"/>
</dbReference>
<dbReference type="OrthoDB" id="203724at2759"/>